<sequence length="318" mass="35067">MTLTKTAPSLNPDLESHMNHIVTNPGIYSDRLVRHLASRFNVAAAFVDRWLKSRLAGTWQCMGHENGCAGQFSSSKPVPNNAQPPTHNGVSCPSQGQAIDSRKSSAEDLLALKRQNAAKVSKMAVIPASPTPSPPPGFNINNIPSNWLADARAKFPALTRAVRKVSLQQQQHPHYHPYQGHHPRFERTLRLQCASPSYLNLQAEEVAMTLAQGRKYVHTKANNNNNNNNKLYANGNPSGPFYSPQPKYHGASVSEPTYYPALYPSTIAHHHHSEEQLPEQFKHSSEKGINMAGDQVPPSHKMSLGFIINSHNDTATTI</sequence>
<evidence type="ECO:0000313" key="2">
    <source>
        <dbReference type="EMBL" id="KAJ1917267.1"/>
    </source>
</evidence>
<proteinExistence type="predicted"/>
<reference evidence="2" key="1">
    <citation type="submission" date="2022-07" db="EMBL/GenBank/DDBJ databases">
        <title>Phylogenomic reconstructions and comparative analyses of Kickxellomycotina fungi.</title>
        <authorList>
            <person name="Reynolds N.K."/>
            <person name="Stajich J.E."/>
            <person name="Barry K."/>
            <person name="Grigoriev I.V."/>
            <person name="Crous P."/>
            <person name="Smith M.E."/>
        </authorList>
    </citation>
    <scope>NUCLEOTIDE SEQUENCE</scope>
    <source>
        <strain evidence="2">NBRC 100468</strain>
    </source>
</reference>
<evidence type="ECO:0000256" key="1">
    <source>
        <dbReference type="SAM" id="MobiDB-lite"/>
    </source>
</evidence>
<evidence type="ECO:0000313" key="3">
    <source>
        <dbReference type="Proteomes" id="UP001150538"/>
    </source>
</evidence>
<feature type="region of interest" description="Disordered" evidence="1">
    <location>
        <begin position="72"/>
        <end position="99"/>
    </location>
</feature>
<dbReference type="Proteomes" id="UP001150538">
    <property type="component" value="Unassembled WGS sequence"/>
</dbReference>
<feature type="compositionally biased region" description="Polar residues" evidence="1">
    <location>
        <begin position="72"/>
        <end position="98"/>
    </location>
</feature>
<accession>A0A9W8DTK4</accession>
<gene>
    <name evidence="2" type="ORF">H4219_003297</name>
</gene>
<name>A0A9W8DTK4_9FUNG</name>
<dbReference type="AlphaFoldDB" id="A0A9W8DTK4"/>
<keyword evidence="3" id="KW-1185">Reference proteome</keyword>
<dbReference type="EMBL" id="JANBPU010000076">
    <property type="protein sequence ID" value="KAJ1917267.1"/>
    <property type="molecule type" value="Genomic_DNA"/>
</dbReference>
<comment type="caution">
    <text evidence="2">The sequence shown here is derived from an EMBL/GenBank/DDBJ whole genome shotgun (WGS) entry which is preliminary data.</text>
</comment>
<protein>
    <submittedName>
        <fullName evidence="2">Uncharacterized protein</fullName>
    </submittedName>
</protein>
<organism evidence="2 3">
    <name type="scientific">Mycoemilia scoparia</name>
    <dbReference type="NCBI Taxonomy" id="417184"/>
    <lineage>
        <taxon>Eukaryota</taxon>
        <taxon>Fungi</taxon>
        <taxon>Fungi incertae sedis</taxon>
        <taxon>Zoopagomycota</taxon>
        <taxon>Kickxellomycotina</taxon>
        <taxon>Kickxellomycetes</taxon>
        <taxon>Kickxellales</taxon>
        <taxon>Kickxellaceae</taxon>
        <taxon>Mycoemilia</taxon>
    </lineage>
</organism>